<keyword evidence="3" id="KW-1003">Cell membrane</keyword>
<dbReference type="GO" id="GO:0005886">
    <property type="term" value="C:plasma membrane"/>
    <property type="evidence" value="ECO:0007669"/>
    <property type="project" value="UniProtKB-SubCell"/>
</dbReference>
<gene>
    <name evidence="8" type="ORF">BJP34_12475</name>
</gene>
<feature type="transmembrane region" description="Helical" evidence="7">
    <location>
        <begin position="395"/>
        <end position="411"/>
    </location>
</feature>
<feature type="transmembrane region" description="Helical" evidence="7">
    <location>
        <begin position="315"/>
        <end position="336"/>
    </location>
</feature>
<dbReference type="GO" id="GO:0015109">
    <property type="term" value="F:chromate transmembrane transporter activity"/>
    <property type="evidence" value="ECO:0007669"/>
    <property type="project" value="InterPro"/>
</dbReference>
<evidence type="ECO:0000256" key="7">
    <source>
        <dbReference type="SAM" id="Phobius"/>
    </source>
</evidence>
<dbReference type="PANTHER" id="PTHR43663">
    <property type="entry name" value="CHROMATE TRANSPORT PROTEIN-RELATED"/>
    <property type="match status" value="1"/>
</dbReference>
<dbReference type="InterPro" id="IPR052518">
    <property type="entry name" value="CHR_Transporter"/>
</dbReference>
<proteinExistence type="inferred from homology"/>
<evidence type="ECO:0000256" key="2">
    <source>
        <dbReference type="ARBA" id="ARBA00005262"/>
    </source>
</evidence>
<evidence type="ECO:0000256" key="1">
    <source>
        <dbReference type="ARBA" id="ARBA00004651"/>
    </source>
</evidence>
<dbReference type="EMBL" id="CP017599">
    <property type="protein sequence ID" value="AOX00156.1"/>
    <property type="molecule type" value="Genomic_DNA"/>
</dbReference>
<dbReference type="RefSeq" id="WP_070392626.1">
    <property type="nucleotide sequence ID" value="NZ_CP017599.1"/>
</dbReference>
<name>A0A1D8TRW4_9CYAN</name>
<evidence type="ECO:0000256" key="3">
    <source>
        <dbReference type="ARBA" id="ARBA00022475"/>
    </source>
</evidence>
<comment type="subcellular location">
    <subcellularLocation>
        <location evidence="1">Cell membrane</location>
        <topology evidence="1">Multi-pass membrane protein</topology>
    </subcellularLocation>
</comment>
<feature type="transmembrane region" description="Helical" evidence="7">
    <location>
        <begin position="155"/>
        <end position="188"/>
    </location>
</feature>
<feature type="transmembrane region" description="Helical" evidence="7">
    <location>
        <begin position="216"/>
        <end position="238"/>
    </location>
</feature>
<dbReference type="NCBIfam" id="TIGR00937">
    <property type="entry name" value="2A51"/>
    <property type="match status" value="1"/>
</dbReference>
<dbReference type="Pfam" id="PF02417">
    <property type="entry name" value="Chromate_transp"/>
    <property type="match status" value="2"/>
</dbReference>
<keyword evidence="4 7" id="KW-0812">Transmembrane</keyword>
<evidence type="ECO:0000256" key="5">
    <source>
        <dbReference type="ARBA" id="ARBA00022989"/>
    </source>
</evidence>
<sequence>MLKKLHVNSENSESVSLWFLFWNFFKIGSTAFGGFMALISVVENRMVRRHKLLTHEDMLDGISLATVLPGPVAANVVAYVGYRLGRTNGAVVSAIGVLLPSFILVIGLTITYLQAGEIPALQKAFAGFIPAVAAIILSAARRMSKKAIKGWRELVIALIAAVLLKVVGGFYITVLVVVGSGLVGWLWLGDTKHSGQENSQAQPIQESIQGISWLKLSVTLLILLSFLLLSLIPLPFLGETSLGKLFVTFSGMSLMLFGGGYVFIPLIQEVVVNNYGWVTQTEFANAIAIGQITPGPILISAAFIGYVVKGISGAIVATVGIFLPPGLLMVTCSHLLKHIKESTVIQAALKGIRPAVIGMIITAAIVVAGSAEFHVGSLVIFAAALVALWRFRVKVLLIIPIAGILGLVLYSI</sequence>
<dbReference type="PANTHER" id="PTHR43663:SF1">
    <property type="entry name" value="CHROMATE TRANSPORTER"/>
    <property type="match status" value="1"/>
</dbReference>
<organism evidence="8 9">
    <name type="scientific">Moorena producens PAL-8-15-08-1</name>
    <dbReference type="NCBI Taxonomy" id="1458985"/>
    <lineage>
        <taxon>Bacteria</taxon>
        <taxon>Bacillati</taxon>
        <taxon>Cyanobacteriota</taxon>
        <taxon>Cyanophyceae</taxon>
        <taxon>Coleofasciculales</taxon>
        <taxon>Coleofasciculaceae</taxon>
        <taxon>Moorena</taxon>
    </lineage>
</organism>
<feature type="transmembrane region" description="Helical" evidence="7">
    <location>
        <begin position="356"/>
        <end position="388"/>
    </location>
</feature>
<comment type="similarity">
    <text evidence="2">Belongs to the chromate ion transporter (CHR) (TC 2.A.51) family.</text>
</comment>
<reference evidence="9" key="1">
    <citation type="submission" date="2016-10" db="EMBL/GenBank/DDBJ databases">
        <title>Comparative genomics uncovers the prolific and rare metabolic potential of the cyanobacterial genus Moorea.</title>
        <authorList>
            <person name="Leao T."/>
            <person name="Castelao G."/>
            <person name="Korobeynikov A."/>
            <person name="Monroe E.A."/>
            <person name="Podell S."/>
            <person name="Glukhov E."/>
            <person name="Allen E."/>
            <person name="Gerwick W.H."/>
            <person name="Gerwick L."/>
        </authorList>
    </citation>
    <scope>NUCLEOTIDE SEQUENCE [LARGE SCALE GENOMIC DNA]</scope>
    <source>
        <strain evidence="9">PAL-8-15-08-1</strain>
    </source>
</reference>
<feature type="transmembrane region" description="Helical" evidence="7">
    <location>
        <begin position="245"/>
        <end position="267"/>
    </location>
</feature>
<evidence type="ECO:0000313" key="9">
    <source>
        <dbReference type="Proteomes" id="UP000177870"/>
    </source>
</evidence>
<dbReference type="OrthoDB" id="9788907at2"/>
<dbReference type="KEGG" id="mpro:BJP34_12475"/>
<keyword evidence="5 7" id="KW-1133">Transmembrane helix</keyword>
<dbReference type="InterPro" id="IPR003370">
    <property type="entry name" value="Chromate_transpt"/>
</dbReference>
<feature type="transmembrane region" description="Helical" evidence="7">
    <location>
        <begin position="20"/>
        <end position="42"/>
    </location>
</feature>
<evidence type="ECO:0000256" key="6">
    <source>
        <dbReference type="ARBA" id="ARBA00023136"/>
    </source>
</evidence>
<evidence type="ECO:0000313" key="8">
    <source>
        <dbReference type="EMBL" id="AOX00156.1"/>
    </source>
</evidence>
<dbReference type="InterPro" id="IPR014047">
    <property type="entry name" value="Chr_Tranpt_l_chain"/>
</dbReference>
<dbReference type="AlphaFoldDB" id="A0A1D8TRW4"/>
<evidence type="ECO:0000256" key="4">
    <source>
        <dbReference type="ARBA" id="ARBA00022692"/>
    </source>
</evidence>
<feature type="transmembrane region" description="Helical" evidence="7">
    <location>
        <begin position="89"/>
        <end position="112"/>
    </location>
</feature>
<feature type="transmembrane region" description="Helical" evidence="7">
    <location>
        <begin position="62"/>
        <end position="82"/>
    </location>
</feature>
<keyword evidence="6 7" id="KW-0472">Membrane</keyword>
<accession>A0A1D8TRW4</accession>
<feature type="transmembrane region" description="Helical" evidence="7">
    <location>
        <begin position="124"/>
        <end position="143"/>
    </location>
</feature>
<protein>
    <submittedName>
        <fullName evidence="8">Chromate transporter</fullName>
    </submittedName>
</protein>
<dbReference type="Proteomes" id="UP000177870">
    <property type="component" value="Chromosome"/>
</dbReference>
<dbReference type="PIRSF" id="PIRSF004810">
    <property type="entry name" value="ChrA"/>
    <property type="match status" value="1"/>
</dbReference>